<sequence>MASQLHAISAQLGILASTLRGGDVTVGSSAVRGKVKVLSNSDDVFPFAAKPVQVELPLFTGKDPEEWLALAHDFFEFYCTEDHHHDLVLRTHNLSDEFLTDCFISGLRADIKIDVLSHRPSSMIEVQALTRFQEARLHNQRQLGRASSNKLPPLLPTPNLVVIEPKFQSGHPPPVDQPNPAISTILTPRRVSSAEAQAHREKGLCYYCDAKYMPGHKYKDPQLFLLDDEGTSIVSSQPPQLLVASDGDDIDKSGQDQSLVSLNALAGGIHPNTIRVMGNIFGHQVRILIEGGSTHNFIQSRVTKHLGLSITSTPNFRVIVGNSQKLQNDGCIKDLCLRVQGTEIVTNFYVLPLEGIELVLGVAWLNALGPITMDFFKLSFQF</sequence>
<name>A0A5B6WQ76_9ROSI</name>
<keyword evidence="2" id="KW-1185">Reference proteome</keyword>
<dbReference type="Gene3D" id="2.40.70.10">
    <property type="entry name" value="Acid Proteases"/>
    <property type="match status" value="1"/>
</dbReference>
<protein>
    <submittedName>
        <fullName evidence="1">Transposon Ty3-G Gag-Pol polyprotein</fullName>
    </submittedName>
</protein>
<evidence type="ECO:0000313" key="2">
    <source>
        <dbReference type="Proteomes" id="UP000325315"/>
    </source>
</evidence>
<dbReference type="EMBL" id="SMMG02000002">
    <property type="protein sequence ID" value="KAA3483406.1"/>
    <property type="molecule type" value="Genomic_DNA"/>
</dbReference>
<comment type="caution">
    <text evidence="1">The sequence shown here is derived from an EMBL/GenBank/DDBJ whole genome shotgun (WGS) entry which is preliminary data.</text>
</comment>
<dbReference type="AlphaFoldDB" id="A0A5B6WQ76"/>
<dbReference type="Pfam" id="PF08284">
    <property type="entry name" value="RVP_2"/>
    <property type="match status" value="1"/>
</dbReference>
<dbReference type="InterPro" id="IPR021109">
    <property type="entry name" value="Peptidase_aspartic_dom_sf"/>
</dbReference>
<reference evidence="2" key="1">
    <citation type="journal article" date="2019" name="Plant Biotechnol. J.">
        <title>Genome sequencing of the Australian wild diploid species Gossypium australe highlights disease resistance and delayed gland morphogenesis.</title>
        <authorList>
            <person name="Cai Y."/>
            <person name="Cai X."/>
            <person name="Wang Q."/>
            <person name="Wang P."/>
            <person name="Zhang Y."/>
            <person name="Cai C."/>
            <person name="Xu Y."/>
            <person name="Wang K."/>
            <person name="Zhou Z."/>
            <person name="Wang C."/>
            <person name="Geng S."/>
            <person name="Li B."/>
            <person name="Dong Q."/>
            <person name="Hou Y."/>
            <person name="Wang H."/>
            <person name="Ai P."/>
            <person name="Liu Z."/>
            <person name="Yi F."/>
            <person name="Sun M."/>
            <person name="An G."/>
            <person name="Cheng J."/>
            <person name="Zhang Y."/>
            <person name="Shi Q."/>
            <person name="Xie Y."/>
            <person name="Shi X."/>
            <person name="Chang Y."/>
            <person name="Huang F."/>
            <person name="Chen Y."/>
            <person name="Hong S."/>
            <person name="Mi L."/>
            <person name="Sun Q."/>
            <person name="Zhang L."/>
            <person name="Zhou B."/>
            <person name="Peng R."/>
            <person name="Zhang X."/>
            <person name="Liu F."/>
        </authorList>
    </citation>
    <scope>NUCLEOTIDE SEQUENCE [LARGE SCALE GENOMIC DNA]</scope>
    <source>
        <strain evidence="2">cv. PA1801</strain>
    </source>
</reference>
<dbReference type="CDD" id="cd00303">
    <property type="entry name" value="retropepsin_like"/>
    <property type="match status" value="1"/>
</dbReference>
<gene>
    <name evidence="1" type="ORF">EPI10_005584</name>
</gene>
<dbReference type="OrthoDB" id="1745472at2759"/>
<accession>A0A5B6WQ76</accession>
<evidence type="ECO:0000313" key="1">
    <source>
        <dbReference type="EMBL" id="KAA3483406.1"/>
    </source>
</evidence>
<proteinExistence type="predicted"/>
<dbReference type="SUPFAM" id="SSF50630">
    <property type="entry name" value="Acid proteases"/>
    <property type="match status" value="1"/>
</dbReference>
<dbReference type="Proteomes" id="UP000325315">
    <property type="component" value="Unassembled WGS sequence"/>
</dbReference>
<organism evidence="1 2">
    <name type="scientific">Gossypium australe</name>
    <dbReference type="NCBI Taxonomy" id="47621"/>
    <lineage>
        <taxon>Eukaryota</taxon>
        <taxon>Viridiplantae</taxon>
        <taxon>Streptophyta</taxon>
        <taxon>Embryophyta</taxon>
        <taxon>Tracheophyta</taxon>
        <taxon>Spermatophyta</taxon>
        <taxon>Magnoliopsida</taxon>
        <taxon>eudicotyledons</taxon>
        <taxon>Gunneridae</taxon>
        <taxon>Pentapetalae</taxon>
        <taxon>rosids</taxon>
        <taxon>malvids</taxon>
        <taxon>Malvales</taxon>
        <taxon>Malvaceae</taxon>
        <taxon>Malvoideae</taxon>
        <taxon>Gossypium</taxon>
    </lineage>
</organism>